<dbReference type="AlphaFoldDB" id="A0AAE1Z4M8"/>
<reference evidence="2" key="2">
    <citation type="journal article" date="2024" name="Plant">
        <title>Genomic evolution and insights into agronomic trait innovations of Sesamum species.</title>
        <authorList>
            <person name="Miao H."/>
            <person name="Wang L."/>
            <person name="Qu L."/>
            <person name="Liu H."/>
            <person name="Sun Y."/>
            <person name="Le M."/>
            <person name="Wang Q."/>
            <person name="Wei S."/>
            <person name="Zheng Y."/>
            <person name="Lin W."/>
            <person name="Duan Y."/>
            <person name="Cao H."/>
            <person name="Xiong S."/>
            <person name="Wang X."/>
            <person name="Wei L."/>
            <person name="Li C."/>
            <person name="Ma Q."/>
            <person name="Ju M."/>
            <person name="Zhao R."/>
            <person name="Li G."/>
            <person name="Mu C."/>
            <person name="Tian Q."/>
            <person name="Mei H."/>
            <person name="Zhang T."/>
            <person name="Gao T."/>
            <person name="Zhang H."/>
        </authorList>
    </citation>
    <scope>NUCLEOTIDE SEQUENCE</scope>
    <source>
        <strain evidence="2">3651</strain>
    </source>
</reference>
<evidence type="ECO:0000256" key="1">
    <source>
        <dbReference type="SAM" id="MobiDB-lite"/>
    </source>
</evidence>
<evidence type="ECO:0000313" key="2">
    <source>
        <dbReference type="EMBL" id="KAK4441836.1"/>
    </source>
</evidence>
<evidence type="ECO:0000313" key="3">
    <source>
        <dbReference type="Proteomes" id="UP001293254"/>
    </source>
</evidence>
<keyword evidence="3" id="KW-1185">Reference proteome</keyword>
<sequence>MGKDPDLGAPNQPVKEEEVIPQPPGASGSDTLKNQLQWSRIKKKLSYVKPLVELNYIEPLSHYSHQPRMWDLQRKEIVRMHRHRSRFDSMGKHGTGQKKFLQLYD</sequence>
<name>A0AAE1Z4M8_9LAMI</name>
<dbReference type="Proteomes" id="UP001293254">
    <property type="component" value="Unassembled WGS sequence"/>
</dbReference>
<feature type="region of interest" description="Disordered" evidence="1">
    <location>
        <begin position="84"/>
        <end position="105"/>
    </location>
</feature>
<organism evidence="2 3">
    <name type="scientific">Sesamum alatum</name>
    <dbReference type="NCBI Taxonomy" id="300844"/>
    <lineage>
        <taxon>Eukaryota</taxon>
        <taxon>Viridiplantae</taxon>
        <taxon>Streptophyta</taxon>
        <taxon>Embryophyta</taxon>
        <taxon>Tracheophyta</taxon>
        <taxon>Spermatophyta</taxon>
        <taxon>Magnoliopsida</taxon>
        <taxon>eudicotyledons</taxon>
        <taxon>Gunneridae</taxon>
        <taxon>Pentapetalae</taxon>
        <taxon>asterids</taxon>
        <taxon>lamiids</taxon>
        <taxon>Lamiales</taxon>
        <taxon>Pedaliaceae</taxon>
        <taxon>Sesamum</taxon>
    </lineage>
</organism>
<feature type="region of interest" description="Disordered" evidence="1">
    <location>
        <begin position="1"/>
        <end position="33"/>
    </location>
</feature>
<comment type="caution">
    <text evidence="2">The sequence shown here is derived from an EMBL/GenBank/DDBJ whole genome shotgun (WGS) entry which is preliminary data.</text>
</comment>
<protein>
    <submittedName>
        <fullName evidence="2">Uncharacterized protein</fullName>
    </submittedName>
</protein>
<proteinExistence type="predicted"/>
<accession>A0AAE1Z4M8</accession>
<dbReference type="EMBL" id="JACGWO010000001">
    <property type="protein sequence ID" value="KAK4441836.1"/>
    <property type="molecule type" value="Genomic_DNA"/>
</dbReference>
<gene>
    <name evidence="2" type="ORF">Salat_0518500</name>
</gene>
<reference evidence="2" key="1">
    <citation type="submission" date="2020-06" db="EMBL/GenBank/DDBJ databases">
        <authorList>
            <person name="Li T."/>
            <person name="Hu X."/>
            <person name="Zhang T."/>
            <person name="Song X."/>
            <person name="Zhang H."/>
            <person name="Dai N."/>
            <person name="Sheng W."/>
            <person name="Hou X."/>
            <person name="Wei L."/>
        </authorList>
    </citation>
    <scope>NUCLEOTIDE SEQUENCE</scope>
    <source>
        <strain evidence="2">3651</strain>
        <tissue evidence="2">Leaf</tissue>
    </source>
</reference>